<evidence type="ECO:0000313" key="2">
    <source>
        <dbReference type="EMBL" id="GBP91634.1"/>
    </source>
</evidence>
<dbReference type="STRING" id="151549.A0A4C1ZX72"/>
<dbReference type="Gene3D" id="3.30.420.10">
    <property type="entry name" value="Ribonuclease H-like superfamily/Ribonuclease H"/>
    <property type="match status" value="1"/>
</dbReference>
<accession>A0A4C1ZX72</accession>
<dbReference type="Proteomes" id="UP000299102">
    <property type="component" value="Unassembled WGS sequence"/>
</dbReference>
<organism evidence="2 3">
    <name type="scientific">Eumeta variegata</name>
    <name type="common">Bagworm moth</name>
    <name type="synonym">Eumeta japonica</name>
    <dbReference type="NCBI Taxonomy" id="151549"/>
    <lineage>
        <taxon>Eukaryota</taxon>
        <taxon>Metazoa</taxon>
        <taxon>Ecdysozoa</taxon>
        <taxon>Arthropoda</taxon>
        <taxon>Hexapoda</taxon>
        <taxon>Insecta</taxon>
        <taxon>Pterygota</taxon>
        <taxon>Neoptera</taxon>
        <taxon>Endopterygota</taxon>
        <taxon>Lepidoptera</taxon>
        <taxon>Glossata</taxon>
        <taxon>Ditrysia</taxon>
        <taxon>Tineoidea</taxon>
        <taxon>Psychidae</taxon>
        <taxon>Oiketicinae</taxon>
        <taxon>Eumeta</taxon>
    </lineage>
</organism>
<dbReference type="Pfam" id="PF18701">
    <property type="entry name" value="DUF5641"/>
    <property type="match status" value="1"/>
</dbReference>
<dbReference type="GO" id="GO:0003676">
    <property type="term" value="F:nucleic acid binding"/>
    <property type="evidence" value="ECO:0007669"/>
    <property type="project" value="InterPro"/>
</dbReference>
<reference evidence="2 3" key="1">
    <citation type="journal article" date="2019" name="Commun. Biol.">
        <title>The bagworm genome reveals a unique fibroin gene that provides high tensile strength.</title>
        <authorList>
            <person name="Kono N."/>
            <person name="Nakamura H."/>
            <person name="Ohtoshi R."/>
            <person name="Tomita M."/>
            <person name="Numata K."/>
            <person name="Arakawa K."/>
        </authorList>
    </citation>
    <scope>NUCLEOTIDE SEQUENCE [LARGE SCALE GENOMIC DNA]</scope>
</reference>
<feature type="domain" description="DUF5641" evidence="1">
    <location>
        <begin position="186"/>
        <end position="228"/>
    </location>
</feature>
<proteinExistence type="predicted"/>
<gene>
    <name evidence="2" type="ORF">EVAR_65532_1</name>
</gene>
<name>A0A4C1ZX72_EUMVA</name>
<dbReference type="InterPro" id="IPR036397">
    <property type="entry name" value="RNaseH_sf"/>
</dbReference>
<evidence type="ECO:0000313" key="3">
    <source>
        <dbReference type="Proteomes" id="UP000299102"/>
    </source>
</evidence>
<protein>
    <recommendedName>
        <fullName evidence="1">DUF5641 domain-containing protein</fullName>
    </recommendedName>
</protein>
<evidence type="ECO:0000259" key="1">
    <source>
        <dbReference type="Pfam" id="PF18701"/>
    </source>
</evidence>
<keyword evidence="3" id="KW-1185">Reference proteome</keyword>
<comment type="caution">
    <text evidence="2">The sequence shown here is derived from an EMBL/GenBank/DDBJ whole genome shotgun (WGS) entry which is preliminary data.</text>
</comment>
<dbReference type="AlphaFoldDB" id="A0A4C1ZX72"/>
<dbReference type="EMBL" id="BGZK01002190">
    <property type="protein sequence ID" value="GBP91634.1"/>
    <property type="molecule type" value="Genomic_DNA"/>
</dbReference>
<dbReference type="PANTHER" id="PTHR47331:SF1">
    <property type="entry name" value="GAG-LIKE PROTEIN"/>
    <property type="match status" value="1"/>
</dbReference>
<sequence length="230" mass="25834">MGTFILSLSKYISRGNKLTVIFNDNATNFKGINNELSKLLRSIRQSVVLFSNDESIEFKLSSACSPHLEEIWEVSVKSAKRHLESVAGTAALTFEESTTSFTQIEAILKQPEVSPLTPLSLDPTDSSPVAPGHFLLDDHFLYCRLYLSPLGTPRDINVLNNYVSSFGIDGTKEVRGKASAMNRMAQLELRVDDLVILKEYHLRSLQWQLVRINRLYPVSDGITPVFEIQE</sequence>
<dbReference type="PANTHER" id="PTHR47331">
    <property type="entry name" value="PHD-TYPE DOMAIN-CONTAINING PROTEIN"/>
    <property type="match status" value="1"/>
</dbReference>
<dbReference type="InterPro" id="IPR040676">
    <property type="entry name" value="DUF5641"/>
</dbReference>